<dbReference type="Gene3D" id="2.30.110.10">
    <property type="entry name" value="Electron Transport, Fmn-binding Protein, Chain A"/>
    <property type="match status" value="1"/>
</dbReference>
<name>A0A6J7GB12_9ZZZZ</name>
<accession>A0A6J7GB12</accession>
<proteinExistence type="predicted"/>
<dbReference type="EMBL" id="CAFBMB010000067">
    <property type="protein sequence ID" value="CAB4901363.1"/>
    <property type="molecule type" value="Genomic_DNA"/>
</dbReference>
<gene>
    <name evidence="1" type="ORF">UFOPK3516_00956</name>
</gene>
<dbReference type="SUPFAM" id="SSF50475">
    <property type="entry name" value="FMN-binding split barrel"/>
    <property type="match status" value="1"/>
</dbReference>
<dbReference type="Pfam" id="PF12900">
    <property type="entry name" value="Pyridox_ox_2"/>
    <property type="match status" value="1"/>
</dbReference>
<reference evidence="1" key="1">
    <citation type="submission" date="2020-05" db="EMBL/GenBank/DDBJ databases">
        <authorList>
            <person name="Chiriac C."/>
            <person name="Salcher M."/>
            <person name="Ghai R."/>
            <person name="Kavagutti S V."/>
        </authorList>
    </citation>
    <scope>NUCLEOTIDE SEQUENCE</scope>
</reference>
<dbReference type="AlphaFoldDB" id="A0A6J7GB12"/>
<dbReference type="InterPro" id="IPR024747">
    <property type="entry name" value="Pyridox_Oxase-rel"/>
</dbReference>
<protein>
    <submittedName>
        <fullName evidence="1">Unannotated protein</fullName>
    </submittedName>
</protein>
<sequence length="140" mass="16014">MSDYPIDHLTADEAWDVVRKSEVGRIATLHGNAPEIHPVTYVVHGEHIYFRTGTASRLLVDTEDQLVAFEVSWQMMQHISSTVIRGAVVVVTDPEKVTELDSMPYLDFAPKQEYVWMKIAPNEVRGRRLHVIDNTPWSEK</sequence>
<dbReference type="InterPro" id="IPR012349">
    <property type="entry name" value="Split_barrel_FMN-bd"/>
</dbReference>
<evidence type="ECO:0000313" key="1">
    <source>
        <dbReference type="EMBL" id="CAB4901363.1"/>
    </source>
</evidence>
<organism evidence="1">
    <name type="scientific">freshwater metagenome</name>
    <dbReference type="NCBI Taxonomy" id="449393"/>
    <lineage>
        <taxon>unclassified sequences</taxon>
        <taxon>metagenomes</taxon>
        <taxon>ecological metagenomes</taxon>
    </lineage>
</organism>